<keyword evidence="11" id="KW-0699">rRNA-binding</keyword>
<evidence type="ECO:0000256" key="7">
    <source>
        <dbReference type="ARBA" id="ARBA00022555"/>
    </source>
</evidence>
<accession>A0A8J6P233</accession>
<dbReference type="GO" id="GO:0005737">
    <property type="term" value="C:cytoplasm"/>
    <property type="evidence" value="ECO:0007669"/>
    <property type="project" value="UniProtKB-SubCell"/>
</dbReference>
<dbReference type="EMBL" id="JACNIG010000166">
    <property type="protein sequence ID" value="MBC8431717.1"/>
    <property type="molecule type" value="Genomic_DNA"/>
</dbReference>
<gene>
    <name evidence="17" type="ORF">H8D96_07330</name>
</gene>
<dbReference type="GO" id="GO:0004519">
    <property type="term" value="F:endonuclease activity"/>
    <property type="evidence" value="ECO:0007669"/>
    <property type="project" value="UniProtKB-KW"/>
</dbReference>
<comment type="subcellular location">
    <subcellularLocation>
        <location evidence="2">Cytoplasm</location>
    </subcellularLocation>
</comment>
<evidence type="ECO:0000256" key="15">
    <source>
        <dbReference type="ARBA" id="ARBA00022884"/>
    </source>
</evidence>
<dbReference type="GO" id="GO:0016787">
    <property type="term" value="F:hydrolase activity"/>
    <property type="evidence" value="ECO:0007669"/>
    <property type="project" value="UniProtKB-KW"/>
</dbReference>
<dbReference type="Pfam" id="PF20833">
    <property type="entry name" value="RNase_E_G_Thio"/>
    <property type="match status" value="1"/>
</dbReference>
<dbReference type="InterPro" id="IPR012340">
    <property type="entry name" value="NA-bd_OB-fold"/>
</dbReference>
<evidence type="ECO:0000256" key="14">
    <source>
        <dbReference type="ARBA" id="ARBA00022842"/>
    </source>
</evidence>
<keyword evidence="7" id="KW-0820">tRNA-binding</keyword>
<keyword evidence="9" id="KW-0540">Nuclease</keyword>
<dbReference type="Pfam" id="PF10150">
    <property type="entry name" value="RNase_E_G"/>
    <property type="match status" value="1"/>
</dbReference>
<dbReference type="PANTHER" id="PTHR30001:SF0">
    <property type="entry name" value="RIBONUCLEASE G"/>
    <property type="match status" value="1"/>
</dbReference>
<dbReference type="InterPro" id="IPR003029">
    <property type="entry name" value="S1_domain"/>
</dbReference>
<dbReference type="SUPFAM" id="SSF50249">
    <property type="entry name" value="Nucleic acid-binding proteins"/>
    <property type="match status" value="1"/>
</dbReference>
<dbReference type="GO" id="GO:0019843">
    <property type="term" value="F:rRNA binding"/>
    <property type="evidence" value="ECO:0007669"/>
    <property type="project" value="UniProtKB-KW"/>
</dbReference>
<protein>
    <recommendedName>
        <fullName evidence="4">Ribonuclease G</fullName>
    </recommendedName>
</protein>
<proteinExistence type="inferred from homology"/>
<keyword evidence="10" id="KW-0479">Metal-binding</keyword>
<comment type="caution">
    <text evidence="17">The sequence shown here is derived from an EMBL/GenBank/DDBJ whole genome shotgun (WGS) entry which is preliminary data.</text>
</comment>
<reference evidence="17 18" key="1">
    <citation type="submission" date="2020-08" db="EMBL/GenBank/DDBJ databases">
        <title>Bridging the membrane lipid divide: bacteria of the FCB group superphylum have the potential to synthesize archaeal ether lipids.</title>
        <authorList>
            <person name="Villanueva L."/>
            <person name="Von Meijenfeldt F.A.B."/>
            <person name="Westbye A.B."/>
            <person name="Yadav S."/>
            <person name="Hopmans E.C."/>
            <person name="Dutilh B.E."/>
            <person name="Sinninghe Damste J.S."/>
        </authorList>
    </citation>
    <scope>NUCLEOTIDE SEQUENCE [LARGE SCALE GENOMIC DNA]</scope>
    <source>
        <strain evidence="17">NIOZ-UU17</strain>
    </source>
</reference>
<evidence type="ECO:0000256" key="5">
    <source>
        <dbReference type="ARBA" id="ARBA00022490"/>
    </source>
</evidence>
<organism evidence="17 18">
    <name type="scientific">Candidatus Desulfatibia vada</name>
    <dbReference type="NCBI Taxonomy" id="2841696"/>
    <lineage>
        <taxon>Bacteria</taxon>
        <taxon>Pseudomonadati</taxon>
        <taxon>Thermodesulfobacteriota</taxon>
        <taxon>Desulfobacteria</taxon>
        <taxon>Desulfobacterales</taxon>
        <taxon>Desulfobacterales incertae sedis</taxon>
        <taxon>Candidatus Desulfatibia</taxon>
    </lineage>
</organism>
<evidence type="ECO:0000256" key="11">
    <source>
        <dbReference type="ARBA" id="ARBA00022730"/>
    </source>
</evidence>
<sequence>MYKQIVINITEHETRVALLEDGNIAELFIEREDASDIAGNIYKGRVQRVLPGMQAAFVDIGLEQAAFIYVDDVIGNSYNDIEKMFVDQDENKEHVADINLNAPIKPYTHRNGNIEELLIEGQEIMVHVAKAPMGTKGARATTHISLPGRFLVLMPTSDHIGVSRRIEDEAERSRLKQMVQSLQEDRFGYIARTAAEGVQQEKLAYEMDFLTNLWGNIQKKYENASAPALIHKELSVSLRAVRDLLIHEAEKLIIDSSEGYESVLGLLDTFMPSLKGSVELYEGAEPIFEAFNIEGDISRALKRKVWLKSGSYIVIEHTEALVAIDVNTGRYVGKYNLEETILKTNLEAVKEIAYQIRLRDLGGIIIIDFIDMEKRSNQEKVFNALQEALKKDRSKTHVLPMSDMGLIQMTRKRIRKPLTRTLCEPCFYCGGEGYLVSKQTICYNIYREILRESWDMPGAKVSLRVNPEIAELLHGEENHIIVTLERIIKKQIVIYPDPQLHMEEVDVFELQ</sequence>
<comment type="cofactor">
    <cofactor evidence="1">
        <name>Mg(2+)</name>
        <dbReference type="ChEBI" id="CHEBI:18420"/>
    </cofactor>
</comment>
<keyword evidence="14" id="KW-0460">Magnesium</keyword>
<dbReference type="GO" id="GO:0000049">
    <property type="term" value="F:tRNA binding"/>
    <property type="evidence" value="ECO:0007669"/>
    <property type="project" value="UniProtKB-KW"/>
</dbReference>
<evidence type="ECO:0000256" key="6">
    <source>
        <dbReference type="ARBA" id="ARBA00022552"/>
    </source>
</evidence>
<dbReference type="PANTHER" id="PTHR30001">
    <property type="entry name" value="RIBONUCLEASE"/>
    <property type="match status" value="1"/>
</dbReference>
<dbReference type="GO" id="GO:0046872">
    <property type="term" value="F:metal ion binding"/>
    <property type="evidence" value="ECO:0007669"/>
    <property type="project" value="UniProtKB-KW"/>
</dbReference>
<feature type="domain" description="S1 motif" evidence="16">
    <location>
        <begin position="37"/>
        <end position="143"/>
    </location>
</feature>
<evidence type="ECO:0000256" key="3">
    <source>
        <dbReference type="ARBA" id="ARBA00005663"/>
    </source>
</evidence>
<dbReference type="InterPro" id="IPR048583">
    <property type="entry name" value="RNase_E_G_thioredoxin-like"/>
</dbReference>
<evidence type="ECO:0000313" key="18">
    <source>
        <dbReference type="Proteomes" id="UP000605201"/>
    </source>
</evidence>
<dbReference type="AlphaFoldDB" id="A0A8J6P233"/>
<evidence type="ECO:0000256" key="8">
    <source>
        <dbReference type="ARBA" id="ARBA00022694"/>
    </source>
</evidence>
<dbReference type="Gene3D" id="3.40.1260.20">
    <property type="entry name" value="Ribonuclease E, catalytic domain"/>
    <property type="match status" value="1"/>
</dbReference>
<evidence type="ECO:0000259" key="16">
    <source>
        <dbReference type="SMART" id="SM00316"/>
    </source>
</evidence>
<dbReference type="NCBIfam" id="TIGR00757">
    <property type="entry name" value="RNaseEG"/>
    <property type="match status" value="1"/>
</dbReference>
<dbReference type="GO" id="GO:0008033">
    <property type="term" value="P:tRNA processing"/>
    <property type="evidence" value="ECO:0007669"/>
    <property type="project" value="UniProtKB-KW"/>
</dbReference>
<dbReference type="InterPro" id="IPR019307">
    <property type="entry name" value="RNA-bd_AU-1/RNase_E/G"/>
</dbReference>
<comment type="similarity">
    <text evidence="3">Belongs to the RNase E/G family. RNase G subfamily.</text>
</comment>
<evidence type="ECO:0000313" key="17">
    <source>
        <dbReference type="EMBL" id="MBC8431717.1"/>
    </source>
</evidence>
<dbReference type="Gene3D" id="2.40.50.140">
    <property type="entry name" value="Nucleic acid-binding proteins"/>
    <property type="match status" value="1"/>
</dbReference>
<dbReference type="SMART" id="SM00316">
    <property type="entry name" value="S1"/>
    <property type="match status" value="1"/>
</dbReference>
<dbReference type="InterPro" id="IPR004659">
    <property type="entry name" value="RNase_E/G"/>
</dbReference>
<keyword evidence="8" id="KW-0819">tRNA processing</keyword>
<dbReference type="Proteomes" id="UP000605201">
    <property type="component" value="Unassembled WGS sequence"/>
</dbReference>
<evidence type="ECO:0000256" key="4">
    <source>
        <dbReference type="ARBA" id="ARBA00017719"/>
    </source>
</evidence>
<name>A0A8J6P233_9BACT</name>
<evidence type="ECO:0000256" key="2">
    <source>
        <dbReference type="ARBA" id="ARBA00004496"/>
    </source>
</evidence>
<evidence type="ECO:0000256" key="10">
    <source>
        <dbReference type="ARBA" id="ARBA00022723"/>
    </source>
</evidence>
<evidence type="ECO:0000256" key="1">
    <source>
        <dbReference type="ARBA" id="ARBA00001946"/>
    </source>
</evidence>
<keyword evidence="13" id="KW-0378">Hydrolase</keyword>
<evidence type="ECO:0000256" key="12">
    <source>
        <dbReference type="ARBA" id="ARBA00022759"/>
    </source>
</evidence>
<keyword evidence="12" id="KW-0255">Endonuclease</keyword>
<dbReference type="GO" id="GO:0006364">
    <property type="term" value="P:rRNA processing"/>
    <property type="evidence" value="ECO:0007669"/>
    <property type="project" value="UniProtKB-KW"/>
</dbReference>
<dbReference type="GO" id="GO:0004540">
    <property type="term" value="F:RNA nuclease activity"/>
    <property type="evidence" value="ECO:0007669"/>
    <property type="project" value="InterPro"/>
</dbReference>
<evidence type="ECO:0000256" key="9">
    <source>
        <dbReference type="ARBA" id="ARBA00022722"/>
    </source>
</evidence>
<keyword evidence="5" id="KW-0963">Cytoplasm</keyword>
<dbReference type="CDD" id="cd04453">
    <property type="entry name" value="S1_RNase_E"/>
    <property type="match status" value="1"/>
</dbReference>
<keyword evidence="15" id="KW-0694">RNA-binding</keyword>
<keyword evidence="6" id="KW-0698">rRNA processing</keyword>
<evidence type="ECO:0000256" key="13">
    <source>
        <dbReference type="ARBA" id="ARBA00022801"/>
    </source>
</evidence>